<reference evidence="8" key="1">
    <citation type="journal article" date="2019" name="Int. J. Syst. Evol. Microbiol.">
        <title>The Global Catalogue of Microorganisms (GCM) 10K type strain sequencing project: providing services to taxonomists for standard genome sequencing and annotation.</title>
        <authorList>
            <consortium name="The Broad Institute Genomics Platform"/>
            <consortium name="The Broad Institute Genome Sequencing Center for Infectious Disease"/>
            <person name="Wu L."/>
            <person name="Ma J."/>
        </authorList>
    </citation>
    <scope>NUCLEOTIDE SEQUENCE [LARGE SCALE GENOMIC DNA]</scope>
    <source>
        <strain evidence="8">JCM 17555</strain>
    </source>
</reference>
<dbReference type="PIRSF" id="PIRSF016821">
    <property type="entry name" value="HSP15"/>
    <property type="match status" value="1"/>
</dbReference>
<feature type="domain" description="RNA-binding S4" evidence="6">
    <location>
        <begin position="16"/>
        <end position="79"/>
    </location>
</feature>
<feature type="compositionally biased region" description="Basic residues" evidence="5">
    <location>
        <begin position="122"/>
        <end position="135"/>
    </location>
</feature>
<dbReference type="Pfam" id="PF01479">
    <property type="entry name" value="S4"/>
    <property type="match status" value="1"/>
</dbReference>
<comment type="similarity">
    <text evidence="1 4">Belongs to the HSP15 family.</text>
</comment>
<evidence type="ECO:0000256" key="3">
    <source>
        <dbReference type="ARBA" id="ARBA00023125"/>
    </source>
</evidence>
<dbReference type="PROSITE" id="PS50889">
    <property type="entry name" value="S4"/>
    <property type="match status" value="1"/>
</dbReference>
<evidence type="ECO:0000256" key="1">
    <source>
        <dbReference type="ARBA" id="ARBA00008396"/>
    </source>
</evidence>
<dbReference type="InterPro" id="IPR036986">
    <property type="entry name" value="S4_RNA-bd_sf"/>
</dbReference>
<proteinExistence type="inferred from homology"/>
<dbReference type="RefSeq" id="WP_344806781.1">
    <property type="nucleotide sequence ID" value="NZ_BAABBO010000011.1"/>
</dbReference>
<dbReference type="Proteomes" id="UP001501337">
    <property type="component" value="Unassembled WGS sequence"/>
</dbReference>
<comment type="caution">
    <text evidence="7">The sequence shown here is derived from an EMBL/GenBank/DDBJ whole genome shotgun (WGS) entry which is preliminary data.</text>
</comment>
<evidence type="ECO:0000256" key="5">
    <source>
        <dbReference type="SAM" id="MobiDB-lite"/>
    </source>
</evidence>
<dbReference type="InterPro" id="IPR025708">
    <property type="entry name" value="HSP15"/>
</dbReference>
<keyword evidence="3 4" id="KW-0238">DNA-binding</keyword>
<keyword evidence="8" id="KW-1185">Reference proteome</keyword>
<dbReference type="Gene3D" id="3.10.290.10">
    <property type="entry name" value="RNA-binding S4 domain"/>
    <property type="match status" value="1"/>
</dbReference>
<sequence length="143" mass="16338">MKQQREEDSASAPEAVRLDKYLWAARFYKTRSLARAAIEGGKVFYNDQRCKPGKTVAVGAEIRFRAGFSQRTVIVTAVSGRRGSAPDAALLYEETPESLVAREQEAEVRRQMKMAAMPPARRPTKRDRRQIHRFRNVNDENQL</sequence>
<dbReference type="SMART" id="SM00363">
    <property type="entry name" value="S4"/>
    <property type="match status" value="1"/>
</dbReference>
<evidence type="ECO:0000313" key="8">
    <source>
        <dbReference type="Proteomes" id="UP001501337"/>
    </source>
</evidence>
<feature type="region of interest" description="Disordered" evidence="5">
    <location>
        <begin position="115"/>
        <end position="143"/>
    </location>
</feature>
<organism evidence="7 8">
    <name type="scientific">Allohahella marinimesophila</name>
    <dbReference type="NCBI Taxonomy" id="1054972"/>
    <lineage>
        <taxon>Bacteria</taxon>
        <taxon>Pseudomonadati</taxon>
        <taxon>Pseudomonadota</taxon>
        <taxon>Gammaproteobacteria</taxon>
        <taxon>Oceanospirillales</taxon>
        <taxon>Hahellaceae</taxon>
        <taxon>Allohahella</taxon>
    </lineage>
</organism>
<gene>
    <name evidence="7" type="ORF">GCM10022278_24650</name>
</gene>
<name>A0ABP7PHU4_9GAMM</name>
<dbReference type="InterPro" id="IPR002942">
    <property type="entry name" value="S4_RNA-bd"/>
</dbReference>
<keyword evidence="2 4" id="KW-0694">RNA-binding</keyword>
<evidence type="ECO:0000259" key="6">
    <source>
        <dbReference type="SMART" id="SM00363"/>
    </source>
</evidence>
<evidence type="ECO:0000313" key="7">
    <source>
        <dbReference type="EMBL" id="GAA3965886.1"/>
    </source>
</evidence>
<dbReference type="EMBL" id="BAABBO010000011">
    <property type="protein sequence ID" value="GAA3965886.1"/>
    <property type="molecule type" value="Genomic_DNA"/>
</dbReference>
<dbReference type="CDD" id="cd00165">
    <property type="entry name" value="S4"/>
    <property type="match status" value="1"/>
</dbReference>
<evidence type="ECO:0000256" key="2">
    <source>
        <dbReference type="ARBA" id="ARBA00022884"/>
    </source>
</evidence>
<protein>
    <recommendedName>
        <fullName evidence="4">Heat shock protein 15</fullName>
    </recommendedName>
</protein>
<accession>A0ABP7PHU4</accession>
<dbReference type="SUPFAM" id="SSF55174">
    <property type="entry name" value="Alpha-L RNA-binding motif"/>
    <property type="match status" value="1"/>
</dbReference>
<evidence type="ECO:0000256" key="4">
    <source>
        <dbReference type="PIRNR" id="PIRNR016821"/>
    </source>
</evidence>